<sequence>MKTKVKVQWHRRYCLSRDTKKNEYESNDSDLMLDHFKTENDDSITKSTYKLEGKIAKMLYPHQREGLKWLWSLHCQGKGGILADDMGLGKTMQRLEFEPQTPHFSTLKNV</sequence>
<dbReference type="EnsemblPlants" id="AET04782">
    <property type="protein sequence ID" value="AET04782"/>
    <property type="gene ID" value="MTR_8g094080"/>
</dbReference>
<dbReference type="AlphaFoldDB" id="G7LEX2"/>
<dbReference type="PANTHER" id="PTHR45629:SF7">
    <property type="entry name" value="DNA EXCISION REPAIR PROTEIN ERCC-6-RELATED"/>
    <property type="match status" value="1"/>
</dbReference>
<dbReference type="EMBL" id="CM001224">
    <property type="protein sequence ID" value="AET04782.1"/>
    <property type="molecule type" value="Genomic_DNA"/>
</dbReference>
<dbReference type="STRING" id="3880.G7LEX2"/>
<reference evidence="2 4" key="1">
    <citation type="journal article" date="2011" name="Nature">
        <title>The Medicago genome provides insight into the evolution of rhizobial symbioses.</title>
        <authorList>
            <person name="Young N.D."/>
            <person name="Debelle F."/>
            <person name="Oldroyd G.E."/>
            <person name="Geurts R."/>
            <person name="Cannon S.B."/>
            <person name="Udvardi M.K."/>
            <person name="Benedito V.A."/>
            <person name="Mayer K.F."/>
            <person name="Gouzy J."/>
            <person name="Schoof H."/>
            <person name="Van de Peer Y."/>
            <person name="Proost S."/>
            <person name="Cook D.R."/>
            <person name="Meyers B.C."/>
            <person name="Spannagl M."/>
            <person name="Cheung F."/>
            <person name="De Mita S."/>
            <person name="Krishnakumar V."/>
            <person name="Gundlach H."/>
            <person name="Zhou S."/>
            <person name="Mudge J."/>
            <person name="Bharti A.K."/>
            <person name="Murray J.D."/>
            <person name="Naoumkina M.A."/>
            <person name="Rosen B."/>
            <person name="Silverstein K.A."/>
            <person name="Tang H."/>
            <person name="Rombauts S."/>
            <person name="Zhao P.X."/>
            <person name="Zhou P."/>
            <person name="Barbe V."/>
            <person name="Bardou P."/>
            <person name="Bechner M."/>
            <person name="Bellec A."/>
            <person name="Berger A."/>
            <person name="Berges H."/>
            <person name="Bidwell S."/>
            <person name="Bisseling T."/>
            <person name="Choisne N."/>
            <person name="Couloux A."/>
            <person name="Denny R."/>
            <person name="Deshpande S."/>
            <person name="Dai X."/>
            <person name="Doyle J.J."/>
            <person name="Dudez A.M."/>
            <person name="Farmer A.D."/>
            <person name="Fouteau S."/>
            <person name="Franken C."/>
            <person name="Gibelin C."/>
            <person name="Gish J."/>
            <person name="Goldstein S."/>
            <person name="Gonzalez A.J."/>
            <person name="Green P.J."/>
            <person name="Hallab A."/>
            <person name="Hartog M."/>
            <person name="Hua A."/>
            <person name="Humphray S.J."/>
            <person name="Jeong D.H."/>
            <person name="Jing Y."/>
            <person name="Jocker A."/>
            <person name="Kenton S.M."/>
            <person name="Kim D.J."/>
            <person name="Klee K."/>
            <person name="Lai H."/>
            <person name="Lang C."/>
            <person name="Lin S."/>
            <person name="Macmil S.L."/>
            <person name="Magdelenat G."/>
            <person name="Matthews L."/>
            <person name="McCorrison J."/>
            <person name="Monaghan E.L."/>
            <person name="Mun J.H."/>
            <person name="Najar F.Z."/>
            <person name="Nicholson C."/>
            <person name="Noirot C."/>
            <person name="O'Bleness M."/>
            <person name="Paule C.R."/>
            <person name="Poulain J."/>
            <person name="Prion F."/>
            <person name="Qin B."/>
            <person name="Qu C."/>
            <person name="Retzel E.F."/>
            <person name="Riddle C."/>
            <person name="Sallet E."/>
            <person name="Samain S."/>
            <person name="Samson N."/>
            <person name="Sanders I."/>
            <person name="Saurat O."/>
            <person name="Scarpelli C."/>
            <person name="Schiex T."/>
            <person name="Segurens B."/>
            <person name="Severin A.J."/>
            <person name="Sherrier D.J."/>
            <person name="Shi R."/>
            <person name="Sims S."/>
            <person name="Singer S.R."/>
            <person name="Sinharoy S."/>
            <person name="Sterck L."/>
            <person name="Viollet A."/>
            <person name="Wang B.B."/>
            <person name="Wang K."/>
            <person name="Wang M."/>
            <person name="Wang X."/>
            <person name="Warfsmann J."/>
            <person name="Weissenbach J."/>
            <person name="White D.D."/>
            <person name="White J.D."/>
            <person name="Wiley G.B."/>
            <person name="Wincker P."/>
            <person name="Xing Y."/>
            <person name="Yang L."/>
            <person name="Yao Z."/>
            <person name="Ying F."/>
            <person name="Zhai J."/>
            <person name="Zhou L."/>
            <person name="Zuber A."/>
            <person name="Denarie J."/>
            <person name="Dixon R.A."/>
            <person name="May G.D."/>
            <person name="Schwartz D.C."/>
            <person name="Rogers J."/>
            <person name="Quetier F."/>
            <person name="Town C.D."/>
            <person name="Roe B.A."/>
        </authorList>
    </citation>
    <scope>NUCLEOTIDE SEQUENCE [LARGE SCALE GENOMIC DNA]</scope>
    <source>
        <strain evidence="2">A17</strain>
        <strain evidence="3 4">cv. Jemalong A17</strain>
    </source>
</reference>
<dbReference type="PANTHER" id="PTHR45629">
    <property type="entry name" value="SNF2/RAD54 FAMILY MEMBER"/>
    <property type="match status" value="1"/>
</dbReference>
<dbReference type="GO" id="GO:0005524">
    <property type="term" value="F:ATP binding"/>
    <property type="evidence" value="ECO:0007669"/>
    <property type="project" value="InterPro"/>
</dbReference>
<dbReference type="InterPro" id="IPR027417">
    <property type="entry name" value="P-loop_NTPase"/>
</dbReference>
<gene>
    <name evidence="2" type="ordered locus">MTR_8g094080</name>
</gene>
<evidence type="ECO:0000313" key="3">
    <source>
        <dbReference type="EnsemblPlants" id="AET04782"/>
    </source>
</evidence>
<evidence type="ECO:0000259" key="1">
    <source>
        <dbReference type="Pfam" id="PF00176"/>
    </source>
</evidence>
<reference evidence="2 4" key="2">
    <citation type="journal article" date="2014" name="BMC Genomics">
        <title>An improved genome release (version Mt4.0) for the model legume Medicago truncatula.</title>
        <authorList>
            <person name="Tang H."/>
            <person name="Krishnakumar V."/>
            <person name="Bidwell S."/>
            <person name="Rosen B."/>
            <person name="Chan A."/>
            <person name="Zhou S."/>
            <person name="Gentzbittel L."/>
            <person name="Childs K.L."/>
            <person name="Yandell M."/>
            <person name="Gundlach H."/>
            <person name="Mayer K.F."/>
            <person name="Schwartz D.C."/>
            <person name="Town C.D."/>
        </authorList>
    </citation>
    <scope>GENOME REANNOTATION</scope>
    <source>
        <strain evidence="3 4">cv. Jemalong A17</strain>
    </source>
</reference>
<dbReference type="eggNOG" id="KOG0387">
    <property type="taxonomic scope" value="Eukaryota"/>
</dbReference>
<dbReference type="SUPFAM" id="SSF52540">
    <property type="entry name" value="P-loop containing nucleoside triphosphate hydrolases"/>
    <property type="match status" value="1"/>
</dbReference>
<dbReference type="InterPro" id="IPR000330">
    <property type="entry name" value="SNF2_N"/>
</dbReference>
<dbReference type="Proteomes" id="UP000002051">
    <property type="component" value="Chromosome 8"/>
</dbReference>
<dbReference type="HOGENOM" id="CLU_2174792_0_0_1"/>
<feature type="domain" description="SNF2 N-terminal" evidence="1">
    <location>
        <begin position="62"/>
        <end position="97"/>
    </location>
</feature>
<keyword evidence="4" id="KW-1185">Reference proteome</keyword>
<dbReference type="InterPro" id="IPR050496">
    <property type="entry name" value="SNF2_RAD54_helicase_repair"/>
</dbReference>
<organism evidence="2 4">
    <name type="scientific">Medicago truncatula</name>
    <name type="common">Barrel medic</name>
    <name type="synonym">Medicago tribuloides</name>
    <dbReference type="NCBI Taxonomy" id="3880"/>
    <lineage>
        <taxon>Eukaryota</taxon>
        <taxon>Viridiplantae</taxon>
        <taxon>Streptophyta</taxon>
        <taxon>Embryophyta</taxon>
        <taxon>Tracheophyta</taxon>
        <taxon>Spermatophyta</taxon>
        <taxon>Magnoliopsida</taxon>
        <taxon>eudicotyledons</taxon>
        <taxon>Gunneridae</taxon>
        <taxon>Pentapetalae</taxon>
        <taxon>rosids</taxon>
        <taxon>fabids</taxon>
        <taxon>Fabales</taxon>
        <taxon>Fabaceae</taxon>
        <taxon>Papilionoideae</taxon>
        <taxon>50 kb inversion clade</taxon>
        <taxon>NPAAA clade</taxon>
        <taxon>Hologalegina</taxon>
        <taxon>IRL clade</taxon>
        <taxon>Trifolieae</taxon>
        <taxon>Medicago</taxon>
    </lineage>
</organism>
<evidence type="ECO:0000313" key="2">
    <source>
        <dbReference type="EMBL" id="AET04782.1"/>
    </source>
</evidence>
<dbReference type="PaxDb" id="3880-AET04782"/>
<dbReference type="Pfam" id="PF00176">
    <property type="entry name" value="SNF2-rel_dom"/>
    <property type="match status" value="1"/>
</dbReference>
<dbReference type="Gene3D" id="3.40.50.10810">
    <property type="entry name" value="Tandem AAA-ATPase domain"/>
    <property type="match status" value="1"/>
</dbReference>
<dbReference type="InterPro" id="IPR038718">
    <property type="entry name" value="SNF2-like_sf"/>
</dbReference>
<evidence type="ECO:0000313" key="4">
    <source>
        <dbReference type="Proteomes" id="UP000002051"/>
    </source>
</evidence>
<name>G7LEX2_MEDTR</name>
<proteinExistence type="predicted"/>
<protein>
    <submittedName>
        <fullName evidence="2">SNF2 family amino-terminal protein</fullName>
    </submittedName>
</protein>
<reference evidence="3" key="3">
    <citation type="submission" date="2015-04" db="UniProtKB">
        <authorList>
            <consortium name="EnsemblPlants"/>
        </authorList>
    </citation>
    <scope>IDENTIFICATION</scope>
    <source>
        <strain evidence="3">cv. Jemalong A17</strain>
    </source>
</reference>
<accession>G7LEX2</accession>